<accession>A0A9P5D3W7</accession>
<keyword evidence="5" id="KW-0436">Ligase</keyword>
<dbReference type="Gene3D" id="3.40.1190.10">
    <property type="entry name" value="Mur-like, catalytic domain"/>
    <property type="match status" value="1"/>
</dbReference>
<dbReference type="PANTHER" id="PTHR11136:SF5">
    <property type="entry name" value="FOLYLPOLYGLUTAMATE SYNTHASE, MITOCHONDRIAL"/>
    <property type="match status" value="1"/>
</dbReference>
<keyword evidence="8" id="KW-0067">ATP-binding</keyword>
<evidence type="ECO:0000256" key="1">
    <source>
        <dbReference type="ARBA" id="ARBA00005150"/>
    </source>
</evidence>
<dbReference type="InterPro" id="IPR018109">
    <property type="entry name" value="Folylpolyglutamate_synth_CS"/>
</dbReference>
<dbReference type="EC" id="6.3.2.17" evidence="3"/>
<evidence type="ECO:0000256" key="12">
    <source>
        <dbReference type="ARBA" id="ARBA00047493"/>
    </source>
</evidence>
<evidence type="ECO:0000256" key="6">
    <source>
        <dbReference type="ARBA" id="ARBA00022723"/>
    </source>
</evidence>
<keyword evidence="6" id="KW-0479">Metal-binding</keyword>
<dbReference type="PROSITE" id="PS01011">
    <property type="entry name" value="FOLYLPOLYGLU_SYNT_1"/>
    <property type="match status" value="1"/>
</dbReference>
<sequence length="336" mass="37135">MVSIGRDFKDAKALLAKLRASRSRKLSQYPIALPHGTTTLRGTPHLHKIKGWLNKLGHTDRDLDKLKVIHIAGTKGKGSTCAYIESMLLAHGARTGFPKRVGLYTSPHLIEYTERIRLNANPISETKFAENLFEIWDCLGDGPRSLQLLALLSFHTFIKEGVDVAIYEAHHGGEYDVTNVVNQPAVTATTTIGLDHIDELGPTIENIAWHKGGIFKTGAPALSSPQVLEVSKILKCRAAAKGTSLRFIQADLEDIPVPVQRVNASLAREACREFLYRQVGHILSEEDIQAGIRNFAWPGRFQTEQKNGVIWCLDGAHNPMSGLHTAAWFNSISHSR</sequence>
<dbReference type="GO" id="GO:0005739">
    <property type="term" value="C:mitochondrion"/>
    <property type="evidence" value="ECO:0007669"/>
    <property type="project" value="TreeGrafter"/>
</dbReference>
<evidence type="ECO:0000313" key="14">
    <source>
        <dbReference type="Proteomes" id="UP000749293"/>
    </source>
</evidence>
<keyword evidence="7" id="KW-0547">Nucleotide-binding</keyword>
<comment type="catalytic activity">
    <reaction evidence="12">
        <text>(6S)-5,6,7,8-tetrahydrofolyl-(gamma-L-Glu)(n) + L-glutamate + ATP = (6S)-5,6,7,8-tetrahydrofolyl-(gamma-L-Glu)(n+1) + ADP + phosphate + H(+)</text>
        <dbReference type="Rhea" id="RHEA:10580"/>
        <dbReference type="Rhea" id="RHEA-COMP:14738"/>
        <dbReference type="Rhea" id="RHEA-COMP:14740"/>
        <dbReference type="ChEBI" id="CHEBI:15378"/>
        <dbReference type="ChEBI" id="CHEBI:29985"/>
        <dbReference type="ChEBI" id="CHEBI:30616"/>
        <dbReference type="ChEBI" id="CHEBI:43474"/>
        <dbReference type="ChEBI" id="CHEBI:141005"/>
        <dbReference type="ChEBI" id="CHEBI:456216"/>
        <dbReference type="EC" id="6.3.2.17"/>
    </reaction>
</comment>
<dbReference type="NCBIfam" id="TIGR01499">
    <property type="entry name" value="folC"/>
    <property type="match status" value="1"/>
</dbReference>
<evidence type="ECO:0000256" key="9">
    <source>
        <dbReference type="ARBA" id="ARBA00022842"/>
    </source>
</evidence>
<name>A0A9P5D3W7_9HYPO</name>
<evidence type="ECO:0000313" key="13">
    <source>
        <dbReference type="EMBL" id="KAF4122926.1"/>
    </source>
</evidence>
<dbReference type="GO" id="GO:0005524">
    <property type="term" value="F:ATP binding"/>
    <property type="evidence" value="ECO:0007669"/>
    <property type="project" value="UniProtKB-KW"/>
</dbReference>
<dbReference type="SUPFAM" id="SSF53244">
    <property type="entry name" value="MurD-like peptide ligases, peptide-binding domain"/>
    <property type="match status" value="1"/>
</dbReference>
<dbReference type="Proteomes" id="UP000749293">
    <property type="component" value="Unassembled WGS sequence"/>
</dbReference>
<evidence type="ECO:0000256" key="7">
    <source>
        <dbReference type="ARBA" id="ARBA00022741"/>
    </source>
</evidence>
<comment type="similarity">
    <text evidence="2">Belongs to the folylpolyglutamate synthase family.</text>
</comment>
<evidence type="ECO:0000256" key="5">
    <source>
        <dbReference type="ARBA" id="ARBA00022598"/>
    </source>
</evidence>
<keyword evidence="14" id="KW-1185">Reference proteome</keyword>
<keyword evidence="9" id="KW-0460">Magnesium</keyword>
<evidence type="ECO:0000256" key="4">
    <source>
        <dbReference type="ARBA" id="ARBA00022563"/>
    </source>
</evidence>
<evidence type="ECO:0000256" key="2">
    <source>
        <dbReference type="ARBA" id="ARBA00008276"/>
    </source>
</evidence>
<protein>
    <recommendedName>
        <fullName evidence="3">tetrahydrofolate synthase</fullName>
        <ecNumber evidence="3">6.3.2.17</ecNumber>
    </recommendedName>
    <alternativeName>
        <fullName evidence="11">Folylpoly-gamma-glutamate synthetase</fullName>
    </alternativeName>
    <alternativeName>
        <fullName evidence="10">Tetrahydrofolylpolyglutamate synthase</fullName>
    </alternativeName>
</protein>
<dbReference type="EMBL" id="JAANYQ010000007">
    <property type="protein sequence ID" value="KAF4122926.1"/>
    <property type="molecule type" value="Genomic_DNA"/>
</dbReference>
<keyword evidence="4" id="KW-0554">One-carbon metabolism</keyword>
<dbReference type="InterPro" id="IPR036565">
    <property type="entry name" value="Mur-like_cat_sf"/>
</dbReference>
<evidence type="ECO:0000256" key="8">
    <source>
        <dbReference type="ARBA" id="ARBA00022840"/>
    </source>
</evidence>
<dbReference type="OrthoDB" id="5212574at2759"/>
<dbReference type="GO" id="GO:0004326">
    <property type="term" value="F:tetrahydrofolylpolyglutamate synthase activity"/>
    <property type="evidence" value="ECO:0007669"/>
    <property type="project" value="UniProtKB-EC"/>
</dbReference>
<dbReference type="InterPro" id="IPR001645">
    <property type="entry name" value="Folylpolyglutamate_synth"/>
</dbReference>
<dbReference type="RefSeq" id="XP_035321578.1">
    <property type="nucleotide sequence ID" value="XM_035468444.1"/>
</dbReference>
<proteinExistence type="inferred from homology"/>
<evidence type="ECO:0000256" key="10">
    <source>
        <dbReference type="ARBA" id="ARBA00030592"/>
    </source>
</evidence>
<organism evidence="13 14">
    <name type="scientific">Geosmithia morbida</name>
    <dbReference type="NCBI Taxonomy" id="1094350"/>
    <lineage>
        <taxon>Eukaryota</taxon>
        <taxon>Fungi</taxon>
        <taxon>Dikarya</taxon>
        <taxon>Ascomycota</taxon>
        <taxon>Pezizomycotina</taxon>
        <taxon>Sordariomycetes</taxon>
        <taxon>Hypocreomycetidae</taxon>
        <taxon>Hypocreales</taxon>
        <taxon>Bionectriaceae</taxon>
        <taxon>Geosmithia</taxon>
    </lineage>
</organism>
<evidence type="ECO:0000256" key="3">
    <source>
        <dbReference type="ARBA" id="ARBA00013025"/>
    </source>
</evidence>
<dbReference type="PANTHER" id="PTHR11136">
    <property type="entry name" value="FOLYLPOLYGLUTAMATE SYNTHASE-RELATED"/>
    <property type="match status" value="1"/>
</dbReference>
<comment type="caution">
    <text evidence="13">The sequence shown here is derived from an EMBL/GenBank/DDBJ whole genome shotgun (WGS) entry which is preliminary data.</text>
</comment>
<comment type="pathway">
    <text evidence="1">Cofactor biosynthesis; tetrahydrofolylpolyglutamate biosynthesis.</text>
</comment>
<dbReference type="GO" id="GO:0046872">
    <property type="term" value="F:metal ion binding"/>
    <property type="evidence" value="ECO:0007669"/>
    <property type="project" value="UniProtKB-KW"/>
</dbReference>
<dbReference type="GO" id="GO:0006730">
    <property type="term" value="P:one-carbon metabolic process"/>
    <property type="evidence" value="ECO:0007669"/>
    <property type="project" value="UniProtKB-KW"/>
</dbReference>
<dbReference type="InterPro" id="IPR036615">
    <property type="entry name" value="Mur_ligase_C_dom_sf"/>
</dbReference>
<dbReference type="AlphaFoldDB" id="A0A9P5D3W7"/>
<evidence type="ECO:0000256" key="11">
    <source>
        <dbReference type="ARBA" id="ARBA00030876"/>
    </source>
</evidence>
<dbReference type="SUPFAM" id="SSF53623">
    <property type="entry name" value="MurD-like peptide ligases, catalytic domain"/>
    <property type="match status" value="1"/>
</dbReference>
<gene>
    <name evidence="13" type="ORF">GMORB2_6474</name>
</gene>
<dbReference type="GO" id="GO:0005829">
    <property type="term" value="C:cytosol"/>
    <property type="evidence" value="ECO:0007669"/>
    <property type="project" value="TreeGrafter"/>
</dbReference>
<reference evidence="13" key="1">
    <citation type="submission" date="2020-03" db="EMBL/GenBank/DDBJ databases">
        <title>Site-based positive gene gene selection in Geosmithia morbida across the United States reveals a broad range of putative effectors and factors for local host and environmental adapation.</title>
        <authorList>
            <person name="Onufrak A."/>
            <person name="Murdoch R.W."/>
            <person name="Gazis R."/>
            <person name="Huff M."/>
            <person name="Staton M."/>
            <person name="Klingeman W."/>
            <person name="Hadziabdic D."/>
        </authorList>
    </citation>
    <scope>NUCLEOTIDE SEQUENCE</scope>
    <source>
        <strain evidence="13">1262</strain>
    </source>
</reference>
<dbReference type="GeneID" id="55972699"/>